<dbReference type="Gene3D" id="1.10.8.50">
    <property type="match status" value="1"/>
</dbReference>
<dbReference type="SUPFAM" id="SSF81624">
    <property type="entry name" value="N-terminal domain of MutM-like DNA repair proteins"/>
    <property type="match status" value="1"/>
</dbReference>
<reference evidence="3" key="1">
    <citation type="submission" date="2018-01" db="EMBL/GenBank/DDBJ databases">
        <title>Draft genome sequence of Bandra megavirus.</title>
        <authorList>
            <person name="Chatterjee A."/>
            <person name="Yadav R."/>
            <person name="Kondabagil K."/>
        </authorList>
    </citation>
    <scope>NUCLEOTIDE SEQUENCE</scope>
    <source>
        <strain evidence="3">KK-1</strain>
    </source>
</reference>
<sequence length="276" mass="32974">MVEAPRIRITYEKIKFTKFRTICKISGPSYRKMNVNLVGYMIRKWWYAGKYIYMHLILENYPDYVIRTHMMMYGRILLSHEIVNPKLTIFMTIELDDNTILKWFLSQIKLLDPNCHNSITKTNYGECSSSKAIYDSIIMMKYDLSNKSFSEKKFYQHLYQGINKYPNDILTDFLLDQEYFPGIGNILQQEALYRCRLLPERIISKTNQNDFTCIITSLKYVIDQFYQSYINKSKGLMHEPIFQIYHKSKCPLGHKTITKYIGKRNRRTTWCPICQK</sequence>
<dbReference type="EMBL" id="MG779313">
    <property type="protein sequence ID" value="AUV58214.1"/>
    <property type="molecule type" value="Genomic_DNA"/>
</dbReference>
<dbReference type="GO" id="GO:0006284">
    <property type="term" value="P:base-excision repair"/>
    <property type="evidence" value="ECO:0007669"/>
    <property type="project" value="InterPro"/>
</dbReference>
<comment type="similarity">
    <text evidence="1">Belongs to the FPG family.</text>
</comment>
<dbReference type="PANTHER" id="PTHR22993:SF9">
    <property type="entry name" value="FORMAMIDOPYRIMIDINE-DNA GLYCOSYLASE"/>
    <property type="match status" value="1"/>
</dbReference>
<dbReference type="SUPFAM" id="SSF46946">
    <property type="entry name" value="S13-like H2TH domain"/>
    <property type="match status" value="1"/>
</dbReference>
<dbReference type="GO" id="GO:0019104">
    <property type="term" value="F:DNA N-glycosylase activity"/>
    <property type="evidence" value="ECO:0007669"/>
    <property type="project" value="TreeGrafter"/>
</dbReference>
<protein>
    <submittedName>
        <fullName evidence="3">Endonuclease VIII</fullName>
    </submittedName>
</protein>
<evidence type="ECO:0000259" key="2">
    <source>
        <dbReference type="Pfam" id="PF06831"/>
    </source>
</evidence>
<evidence type="ECO:0000256" key="1">
    <source>
        <dbReference type="ARBA" id="ARBA00009409"/>
    </source>
</evidence>
<keyword evidence="3" id="KW-0540">Nuclease</keyword>
<organism evidence="3">
    <name type="scientific">Bandra megavirus</name>
    <dbReference type="NCBI Taxonomy" id="2071566"/>
    <lineage>
        <taxon>Viruses</taxon>
        <taxon>Varidnaviria</taxon>
        <taxon>Bamfordvirae</taxon>
        <taxon>Nucleocytoviricota</taxon>
        <taxon>Megaviricetes</taxon>
        <taxon>Imitervirales</taxon>
        <taxon>Mimiviridae</taxon>
        <taxon>Megamimivirinae</taxon>
        <taxon>Megavirus</taxon>
    </lineage>
</organism>
<keyword evidence="3" id="KW-0255">Endonuclease</keyword>
<dbReference type="InterPro" id="IPR015886">
    <property type="entry name" value="H2TH_FPG"/>
</dbReference>
<dbReference type="Pfam" id="PF06831">
    <property type="entry name" value="H2TH"/>
    <property type="match status" value="1"/>
</dbReference>
<proteinExistence type="inferred from homology"/>
<dbReference type="InterPro" id="IPR035937">
    <property type="entry name" value="FPG_N"/>
</dbReference>
<dbReference type="PANTHER" id="PTHR22993">
    <property type="entry name" value="FORMAMIDOPYRIMIDINE-DNA GLYCOSYLASE"/>
    <property type="match status" value="1"/>
</dbReference>
<keyword evidence="3" id="KW-0378">Hydrolase</keyword>
<dbReference type="GO" id="GO:0008270">
    <property type="term" value="F:zinc ion binding"/>
    <property type="evidence" value="ECO:0007669"/>
    <property type="project" value="InterPro"/>
</dbReference>
<dbReference type="GO" id="GO:0003684">
    <property type="term" value="F:damaged DNA binding"/>
    <property type="evidence" value="ECO:0007669"/>
    <property type="project" value="InterPro"/>
</dbReference>
<dbReference type="Gene3D" id="3.20.190.10">
    <property type="entry name" value="MutM-like, N-terminal"/>
    <property type="match status" value="1"/>
</dbReference>
<name>A0A2K9V7R9_9VIRU</name>
<dbReference type="InterPro" id="IPR010979">
    <property type="entry name" value="Ribosomal_uS13-like_H2TH"/>
</dbReference>
<accession>A0A2K9V7R9</accession>
<evidence type="ECO:0000313" key="3">
    <source>
        <dbReference type="EMBL" id="AUV58214.1"/>
    </source>
</evidence>
<dbReference type="GO" id="GO:0003906">
    <property type="term" value="F:DNA-(apurinic or apyrimidinic site) endonuclease activity"/>
    <property type="evidence" value="ECO:0007669"/>
    <property type="project" value="InterPro"/>
</dbReference>
<feature type="domain" description="Formamidopyrimidine-DNA glycosylase H2TH DNA-binding" evidence="2">
    <location>
        <begin position="150"/>
        <end position="223"/>
    </location>
</feature>